<evidence type="ECO:0000256" key="2">
    <source>
        <dbReference type="ARBA" id="ARBA00022801"/>
    </source>
</evidence>
<evidence type="ECO:0000313" key="4">
    <source>
        <dbReference type="EMBL" id="QOY50906.1"/>
    </source>
</evidence>
<comment type="similarity">
    <text evidence="1">Belongs to the 4-hydroxybenzoyl-CoA thioesterase family.</text>
</comment>
<keyword evidence="2 4" id="KW-0378">Hydrolase</keyword>
<protein>
    <submittedName>
        <fullName evidence="4">YbgC/FadM family acyl-CoA thioesterase</fullName>
        <ecNumber evidence="4">3.1.2.-</ecNumber>
    </submittedName>
</protein>
<evidence type="ECO:0000256" key="1">
    <source>
        <dbReference type="ARBA" id="ARBA00005953"/>
    </source>
</evidence>
<gene>
    <name evidence="4" type="ORF">HUE88_07055</name>
</gene>
<dbReference type="PANTHER" id="PTHR31793:SF37">
    <property type="entry name" value="ACYL-COA THIOESTER HYDROLASE YBGC"/>
    <property type="match status" value="1"/>
</dbReference>
<feature type="domain" description="Thioesterase" evidence="3">
    <location>
        <begin position="13"/>
        <end position="92"/>
    </location>
</feature>
<accession>A0A7S7RLX7</accession>
<keyword evidence="5" id="KW-1185">Reference proteome</keyword>
<dbReference type="InterPro" id="IPR050563">
    <property type="entry name" value="4-hydroxybenzoyl-CoA_TE"/>
</dbReference>
<dbReference type="Proteomes" id="UP000593994">
    <property type="component" value="Chromosome"/>
</dbReference>
<dbReference type="CDD" id="cd00586">
    <property type="entry name" value="4HBT"/>
    <property type="match status" value="1"/>
</dbReference>
<dbReference type="GO" id="GO:0047617">
    <property type="term" value="F:fatty acyl-CoA hydrolase activity"/>
    <property type="evidence" value="ECO:0007669"/>
    <property type="project" value="TreeGrafter"/>
</dbReference>
<reference evidence="4 5" key="1">
    <citation type="submission" date="2020-05" db="EMBL/GenBank/DDBJ databases">
        <title>Sulfurimonas marisnigri, sp. nov., and Sulfurimonas baltica, sp. nov., manganese oxide reducing chemolithoautotrophs of the class Epsilonproteobacteria isolated from the pelagic redoxclines of the Black and Baltic Seas and emended description of the genus Sulfurimonas.</title>
        <authorList>
            <person name="Henkel J.V."/>
            <person name="Laudan C."/>
            <person name="Werner J."/>
            <person name="Neu T."/>
            <person name="Plewe S."/>
            <person name="Sproer C."/>
            <person name="Bunk B."/>
            <person name="Schulz-Vogt H.N."/>
        </authorList>
    </citation>
    <scope>NUCLEOTIDE SEQUENCE [LARGE SCALE GENOMIC DNA]</scope>
    <source>
        <strain evidence="4 5">GD2</strain>
    </source>
</reference>
<dbReference type="Pfam" id="PF03061">
    <property type="entry name" value="4HBT"/>
    <property type="match status" value="1"/>
</dbReference>
<dbReference type="InterPro" id="IPR006684">
    <property type="entry name" value="YbgC/YbaW"/>
</dbReference>
<proteinExistence type="inferred from homology"/>
<evidence type="ECO:0000313" key="5">
    <source>
        <dbReference type="Proteomes" id="UP000593994"/>
    </source>
</evidence>
<name>A0A7S7RLX7_9BACT</name>
<dbReference type="EC" id="3.1.2.-" evidence="4"/>
<evidence type="ECO:0000259" key="3">
    <source>
        <dbReference type="Pfam" id="PF03061"/>
    </source>
</evidence>
<sequence length="126" mass="14450">MNIRVYYEDTDTGGVVYHSNYLNFCERARSDSFFKLGSTPVLENGHFVARKVEADYFLSAKLGDELKVTTELLVMKAASFKLLQTIYKEEKKIFELSITLAYITFEGKPQKITTDVKELLLSLFSK</sequence>
<dbReference type="PANTHER" id="PTHR31793">
    <property type="entry name" value="4-HYDROXYBENZOYL-COA THIOESTERASE FAMILY MEMBER"/>
    <property type="match status" value="1"/>
</dbReference>
<dbReference type="InterPro" id="IPR029069">
    <property type="entry name" value="HotDog_dom_sf"/>
</dbReference>
<dbReference type="EMBL" id="CP054492">
    <property type="protein sequence ID" value="QOY50906.1"/>
    <property type="molecule type" value="Genomic_DNA"/>
</dbReference>
<dbReference type="NCBIfam" id="TIGR00051">
    <property type="entry name" value="YbgC/FadM family acyl-CoA thioesterase"/>
    <property type="match status" value="1"/>
</dbReference>
<dbReference type="Gene3D" id="3.10.129.10">
    <property type="entry name" value="Hotdog Thioesterase"/>
    <property type="match status" value="1"/>
</dbReference>
<dbReference type="InterPro" id="IPR006683">
    <property type="entry name" value="Thioestr_dom"/>
</dbReference>
<dbReference type="PROSITE" id="PS01328">
    <property type="entry name" value="4HBCOA_THIOESTERASE"/>
    <property type="match status" value="1"/>
</dbReference>
<dbReference type="AlphaFoldDB" id="A0A7S7RLX7"/>
<dbReference type="RefSeq" id="WP_194368026.1">
    <property type="nucleotide sequence ID" value="NZ_CP054492.1"/>
</dbReference>
<dbReference type="PIRSF" id="PIRSF003230">
    <property type="entry name" value="YbgC"/>
    <property type="match status" value="1"/>
</dbReference>
<dbReference type="SUPFAM" id="SSF54637">
    <property type="entry name" value="Thioesterase/thiol ester dehydrase-isomerase"/>
    <property type="match status" value="1"/>
</dbReference>
<organism evidence="4 5">
    <name type="scientific">Candidatus Sulfurimonas baltica</name>
    <dbReference type="NCBI Taxonomy" id="2740404"/>
    <lineage>
        <taxon>Bacteria</taxon>
        <taxon>Pseudomonadati</taxon>
        <taxon>Campylobacterota</taxon>
        <taxon>Epsilonproteobacteria</taxon>
        <taxon>Campylobacterales</taxon>
        <taxon>Sulfurimonadaceae</taxon>
        <taxon>Sulfurimonas</taxon>
    </lineage>
</organism>
<dbReference type="InterPro" id="IPR008272">
    <property type="entry name" value="HB-CoA_thioesterase_AS"/>
</dbReference>
<dbReference type="KEGG" id="sbal:HUE88_07055"/>